<feature type="repeat" description="ANK" evidence="3">
    <location>
        <begin position="1008"/>
        <end position="1040"/>
    </location>
</feature>
<feature type="repeat" description="ANK" evidence="3">
    <location>
        <begin position="1619"/>
        <end position="1651"/>
    </location>
</feature>
<dbReference type="InterPro" id="IPR056884">
    <property type="entry name" value="NPHP3-like_N"/>
</dbReference>
<dbReference type="PROSITE" id="PS50297">
    <property type="entry name" value="ANK_REP_REGION"/>
    <property type="match status" value="21"/>
</dbReference>
<name>E9E076_METAQ</name>
<evidence type="ECO:0000313" key="8">
    <source>
        <dbReference type="EMBL" id="EFY90677.1"/>
    </source>
</evidence>
<dbReference type="InterPro" id="IPR054471">
    <property type="entry name" value="GPIID_WHD"/>
</dbReference>
<dbReference type="GO" id="GO:0003824">
    <property type="term" value="F:catalytic activity"/>
    <property type="evidence" value="ECO:0007669"/>
    <property type="project" value="InterPro"/>
</dbReference>
<feature type="repeat" description="ANK" evidence="3">
    <location>
        <begin position="1488"/>
        <end position="1520"/>
    </location>
</feature>
<feature type="repeat" description="ANK" evidence="3">
    <location>
        <begin position="1326"/>
        <end position="1358"/>
    </location>
</feature>
<dbReference type="Proteomes" id="UP000002499">
    <property type="component" value="Unassembled WGS sequence"/>
</dbReference>
<feature type="repeat" description="ANK" evidence="3">
    <location>
        <begin position="1260"/>
        <end position="1292"/>
    </location>
</feature>
<evidence type="ECO:0000259" key="6">
    <source>
        <dbReference type="Pfam" id="PF23239"/>
    </source>
</evidence>
<dbReference type="InParanoid" id="E9E076"/>
<keyword evidence="9" id="KW-1185">Reference proteome</keyword>
<dbReference type="Gene3D" id="3.40.50.1580">
    <property type="entry name" value="Nucleoside phosphorylase domain"/>
    <property type="match status" value="1"/>
</dbReference>
<organism evidence="9">
    <name type="scientific">Metarhizium acridum (strain CQMa 102)</name>
    <dbReference type="NCBI Taxonomy" id="655827"/>
    <lineage>
        <taxon>Eukaryota</taxon>
        <taxon>Fungi</taxon>
        <taxon>Dikarya</taxon>
        <taxon>Ascomycota</taxon>
        <taxon>Pezizomycotina</taxon>
        <taxon>Sordariomycetes</taxon>
        <taxon>Hypocreomycetidae</taxon>
        <taxon>Hypocreales</taxon>
        <taxon>Clavicipitaceae</taxon>
        <taxon>Metarhizium</taxon>
    </lineage>
</organism>
<feature type="repeat" description="ANK" evidence="3">
    <location>
        <begin position="1140"/>
        <end position="1172"/>
    </location>
</feature>
<feature type="repeat" description="ANK" evidence="3">
    <location>
        <begin position="1422"/>
        <end position="1454"/>
    </location>
</feature>
<evidence type="ECO:0000259" key="4">
    <source>
        <dbReference type="Pfam" id="PF01048"/>
    </source>
</evidence>
<dbReference type="HOGENOM" id="CLU_000288_34_2_1"/>
<keyword evidence="1" id="KW-0677">Repeat</keyword>
<dbReference type="OrthoDB" id="4959772at2759"/>
<dbReference type="Pfam" id="PF24883">
    <property type="entry name" value="NPHP3_N"/>
    <property type="match status" value="1"/>
</dbReference>
<gene>
    <name evidence="8" type="ORF">MAC_03257</name>
</gene>
<evidence type="ECO:0000256" key="1">
    <source>
        <dbReference type="ARBA" id="ARBA00022737"/>
    </source>
</evidence>
<evidence type="ECO:0000256" key="3">
    <source>
        <dbReference type="PROSITE-ProRule" id="PRU00023"/>
    </source>
</evidence>
<protein>
    <submittedName>
        <fullName evidence="8">Pfs, NACHT and Ankyrin domain protein</fullName>
    </submittedName>
</protein>
<dbReference type="SUPFAM" id="SSF53167">
    <property type="entry name" value="Purine and uridine phosphorylases"/>
    <property type="match status" value="1"/>
</dbReference>
<feature type="repeat" description="ANK" evidence="3">
    <location>
        <begin position="1041"/>
        <end position="1073"/>
    </location>
</feature>
<dbReference type="InterPro" id="IPR002110">
    <property type="entry name" value="Ankyrin_rpt"/>
</dbReference>
<feature type="repeat" description="ANK" evidence="3">
    <location>
        <begin position="1463"/>
        <end position="1487"/>
    </location>
</feature>
<dbReference type="SUPFAM" id="SSF48403">
    <property type="entry name" value="Ankyrin repeat"/>
    <property type="match status" value="3"/>
</dbReference>
<feature type="repeat" description="ANK" evidence="3">
    <location>
        <begin position="1107"/>
        <end position="1139"/>
    </location>
</feature>
<feature type="repeat" description="ANK" evidence="3">
    <location>
        <begin position="1356"/>
        <end position="1388"/>
    </location>
</feature>
<dbReference type="Gene3D" id="3.40.50.300">
    <property type="entry name" value="P-loop containing nucleotide triphosphate hydrolases"/>
    <property type="match status" value="1"/>
</dbReference>
<accession>E9E076</accession>
<feature type="repeat" description="ANK" evidence="3">
    <location>
        <begin position="975"/>
        <end position="1007"/>
    </location>
</feature>
<dbReference type="Pfam" id="PF01048">
    <property type="entry name" value="PNP_UDP_1"/>
    <property type="match status" value="1"/>
</dbReference>
<dbReference type="OMA" id="CYRGHDK"/>
<feature type="domain" description="DUF7069" evidence="6">
    <location>
        <begin position="592"/>
        <end position="647"/>
    </location>
</feature>
<feature type="domain" description="GPI inositol-deacylase winged helix" evidence="5">
    <location>
        <begin position="682"/>
        <end position="763"/>
    </location>
</feature>
<dbReference type="PRINTS" id="PR01415">
    <property type="entry name" value="ANKYRIN"/>
</dbReference>
<dbReference type="InterPro" id="IPR035994">
    <property type="entry name" value="Nucleoside_phosphorylase_sf"/>
</dbReference>
<feature type="domain" description="Nephrocystin 3-like N-terminal" evidence="7">
    <location>
        <begin position="393"/>
        <end position="561"/>
    </location>
</feature>
<dbReference type="Gene3D" id="1.25.40.20">
    <property type="entry name" value="Ankyrin repeat-containing domain"/>
    <property type="match status" value="10"/>
</dbReference>
<feature type="repeat" description="ANK" evidence="3">
    <location>
        <begin position="930"/>
        <end position="962"/>
    </location>
</feature>
<feature type="repeat" description="ANK" evidence="3">
    <location>
        <begin position="1074"/>
        <end position="1106"/>
    </location>
</feature>
<dbReference type="InterPro" id="IPR055497">
    <property type="entry name" value="DUF7069"/>
</dbReference>
<dbReference type="SMART" id="SM00248">
    <property type="entry name" value="ANK"/>
    <property type="match status" value="25"/>
</dbReference>
<keyword evidence="2 3" id="KW-0040">ANK repeat</keyword>
<sequence>MPSPAREAFQVGWICALPVEVAAAKEMLDVNFGVLEEQDSTDTNSYTLGQIGKHNVVIAGLPQYGTTSATTVAINMTRTFSRSLRIGLMVGIGAGIPSANHDIRLGDIVVSYPEGTCGGVLQYDIGKVVEDGTLQRTGSLNSPPRSLLTAVVNMRAAALTDDPSHPEYIEKAIRRNARTRKTFGRPDASTDRLFHVEHEHPATAATCAACPSEWEEMRNAREEPDPQIHYGIIASGNKVMKHGATRERLRQEIGVLCFEMEAAGLMMDFPCIAIRGVCDYADSHKNEQWHGYAALAAASYAKELLGYVPVAHVSQEKLVTDVCKILILLPVGEIVDEVKEVNKGMQRAFHQREDHHREKMVRALTKEQQECHQAFKTSPYEQYKNINPGRADGTCRWILENSQYLDWWSSSHNDLLWISADPGCGKSVLAKSLIDVDLNTSSSVSVCYFFFKDNEEQNNLATALCAVLHQLFGMQPYLLRHALPSWQRNGTKIQQEVDELWRILVAAMSDSAFLNTVCIFDALDECRPSDRAQLIEKLERFYTQTNSSTRQSWLKFLVTSRPYDEIQEGFRPATQLFPHIHVRGEEENERIHEEISLVVKMRVAELGESLHLTPETQQRLEQQLLRMEHRTYLWLYLAIDDIRTMFRNSLQPEEESIQLVPGSVTAAYEKILNRVPSDKFSDVKMILKIIVGARRPLTIKEMAMALGVAKSPSSRTAAKAMLNPKGLDKKIRQLCGLFVFVNNTRVYLIHQTAREFLINSAMRNDSREWVFQQVDTEELMSEICINYLLLDDMDGNPLQNGVNSAAFLEYSAEYWPDHVRGMPPLAGSKVEAGLNQLYDVTSARFALWYPLFWTAVMSYSGRPKMNAIRLAAFNGHKNVFRRLIIRNESTIHQPDENGTRALHWASERGHLEIVQILLDRGADVNAQGGNHGNALQAASKKGHLEIVQLLLENEANVNAQSEEFGMTEQNGGLQSAGNALQAASEEGHLEIVLVLLDNGAEVNAQGGEYGNALQAASQGGHLGTVRLLLDKGADVNAEGGEHGNALQASSHAGHLEIVQLLLDKGACINTQGGDYGNALQVASQGGHLEIVQLLLDNGAEVNAQDEECRSSLQAASEGGHLEIVKLLLDNGADINAQGRRYSTAIYAASEGGHVEVVQLLLDNKADVNAQHGYYGSALQAASKEGHLEIVQLLLDNGADVNARDGEYRSSLLAASEKGHLEIVQLLLDNGADVNAQAVSYCNSEEGLLKIARLLADKDGEYRSSLLAASDQGHLEIVQLLLDNGADVNTQDVSYGSSLQAASEEGHFKIVQLLLDKGAGVNVQGGEYGSALQAASCGGHAEIVQLLLGNGAEVNAHYGSSLVKASYQGHLEIVQLLLDKGADVNVQGRAYGSALRAASEGEHLEIVQLLLDRGADVNVQGGDHGNALQATSQRGHLDIVEVLLDNGADVNAQDVSCGSSSRAASIEKHIEIAQLLLDNGADINAQDGEYGNALQAASQRGHFDIVQLLLDMGADVNARVEYGDALQAASDGGHLEIVQLLLDNGAEVNARGGVYGDALQAASEGGHLEIVQLLLDNGANIEAADDDGATPLWGAAWKGHKNVVQLLLDKGANIEAADNDGETPLCRAAWNDHEAVVQLLLDKGANVEAADNDGATPLWGAAWKGHKNVVHLLLEKGVDVETSDKCGSTALQVAVYRCHEAVERILISAGASDVDCFGMQALFS</sequence>
<dbReference type="PANTHER" id="PTHR24198">
    <property type="entry name" value="ANKYRIN REPEAT AND PROTEIN KINASE DOMAIN-CONTAINING PROTEIN"/>
    <property type="match status" value="1"/>
</dbReference>
<feature type="repeat" description="ANK" evidence="3">
    <location>
        <begin position="1389"/>
        <end position="1421"/>
    </location>
</feature>
<feature type="repeat" description="ANK" evidence="3">
    <location>
        <begin position="1173"/>
        <end position="1205"/>
    </location>
</feature>
<feature type="domain" description="Nucleoside phosphorylase" evidence="4">
    <location>
        <begin position="190"/>
        <end position="289"/>
    </location>
</feature>
<feature type="repeat" description="ANK" evidence="3">
    <location>
        <begin position="1557"/>
        <end position="1585"/>
    </location>
</feature>
<dbReference type="Pfam" id="PF22939">
    <property type="entry name" value="WHD_GPIID"/>
    <property type="match status" value="1"/>
</dbReference>
<dbReference type="Pfam" id="PF13637">
    <property type="entry name" value="Ank_4"/>
    <property type="match status" value="2"/>
</dbReference>
<dbReference type="eggNOG" id="KOG4177">
    <property type="taxonomic scope" value="Eukaryota"/>
</dbReference>
<dbReference type="GO" id="GO:0009116">
    <property type="term" value="P:nucleoside metabolic process"/>
    <property type="evidence" value="ECO:0007669"/>
    <property type="project" value="InterPro"/>
</dbReference>
<dbReference type="Pfam" id="PF00023">
    <property type="entry name" value="Ank"/>
    <property type="match status" value="1"/>
</dbReference>
<dbReference type="InterPro" id="IPR027417">
    <property type="entry name" value="P-loop_NTPase"/>
</dbReference>
<dbReference type="eggNOG" id="KOG0508">
    <property type="taxonomic scope" value="Eukaryota"/>
</dbReference>
<evidence type="ECO:0000313" key="9">
    <source>
        <dbReference type="Proteomes" id="UP000002499"/>
    </source>
</evidence>
<feature type="repeat" description="ANK" evidence="3">
    <location>
        <begin position="1293"/>
        <end position="1325"/>
    </location>
</feature>
<dbReference type="Pfam" id="PF12796">
    <property type="entry name" value="Ank_2"/>
    <property type="match status" value="7"/>
</dbReference>
<feature type="repeat" description="ANK" evidence="3">
    <location>
        <begin position="897"/>
        <end position="929"/>
    </location>
</feature>
<evidence type="ECO:0000259" key="5">
    <source>
        <dbReference type="Pfam" id="PF22939"/>
    </source>
</evidence>
<feature type="repeat" description="ANK" evidence="3">
    <location>
        <begin position="1520"/>
        <end position="1552"/>
    </location>
</feature>
<evidence type="ECO:0000256" key="2">
    <source>
        <dbReference type="ARBA" id="ARBA00023043"/>
    </source>
</evidence>
<dbReference type="PANTHER" id="PTHR24198:SF165">
    <property type="entry name" value="ANKYRIN REPEAT-CONTAINING PROTEIN-RELATED"/>
    <property type="match status" value="1"/>
</dbReference>
<dbReference type="InterPro" id="IPR036770">
    <property type="entry name" value="Ankyrin_rpt-contain_sf"/>
</dbReference>
<feature type="repeat" description="ANK" evidence="3">
    <location>
        <begin position="1586"/>
        <end position="1618"/>
    </location>
</feature>
<proteinExistence type="predicted"/>
<feature type="repeat" description="ANK" evidence="3">
    <location>
        <begin position="1206"/>
        <end position="1238"/>
    </location>
</feature>
<dbReference type="GO" id="GO:0005737">
    <property type="term" value="C:cytoplasm"/>
    <property type="evidence" value="ECO:0007669"/>
    <property type="project" value="TreeGrafter"/>
</dbReference>
<reference evidence="8 9" key="1">
    <citation type="journal article" date="2011" name="PLoS Genet.">
        <title>Genome sequencing and comparative transcriptomics of the model entomopathogenic fungi Metarhizium anisopliae and M. acridum.</title>
        <authorList>
            <person name="Gao Q."/>
            <person name="Jin K."/>
            <person name="Ying S.H."/>
            <person name="Zhang Y."/>
            <person name="Xiao G."/>
            <person name="Shang Y."/>
            <person name="Duan Z."/>
            <person name="Hu X."/>
            <person name="Xie X.Q."/>
            <person name="Zhou G."/>
            <person name="Peng G."/>
            <person name="Luo Z."/>
            <person name="Huang W."/>
            <person name="Wang B."/>
            <person name="Fang W."/>
            <person name="Wang S."/>
            <person name="Zhong Y."/>
            <person name="Ma L.J."/>
            <person name="St Leger R.J."/>
            <person name="Zhao G.P."/>
            <person name="Pei Y."/>
            <person name="Feng M.G."/>
            <person name="Xia Y."/>
            <person name="Wang C."/>
        </authorList>
    </citation>
    <scope>NUCLEOTIDE SEQUENCE [LARGE SCALE GENOMIC DNA]</scope>
    <source>
        <strain evidence="8 9">CQMa 102</strain>
    </source>
</reference>
<dbReference type="Pfam" id="PF23239">
    <property type="entry name" value="DUF7069"/>
    <property type="match status" value="1"/>
</dbReference>
<feature type="repeat" description="ANK" evidence="3">
    <location>
        <begin position="1652"/>
        <end position="1684"/>
    </location>
</feature>
<dbReference type="PROSITE" id="PS50088">
    <property type="entry name" value="ANK_REPEAT"/>
    <property type="match status" value="23"/>
</dbReference>
<dbReference type="EMBL" id="GL698488">
    <property type="protein sequence ID" value="EFY90677.1"/>
    <property type="molecule type" value="Genomic_DNA"/>
</dbReference>
<evidence type="ECO:0000259" key="7">
    <source>
        <dbReference type="Pfam" id="PF24883"/>
    </source>
</evidence>
<dbReference type="InterPro" id="IPR000845">
    <property type="entry name" value="Nucleoside_phosphorylase_d"/>
</dbReference>